<accession>A0A1B9G1I8</accession>
<evidence type="ECO:0000313" key="8">
    <source>
        <dbReference type="EMBL" id="OCF24887.1"/>
    </source>
</evidence>
<protein>
    <recommendedName>
        <fullName evidence="9">Major facilitator superfamily (MFS) profile domain-containing protein</fullName>
    </recommendedName>
</protein>
<reference evidence="8" key="2">
    <citation type="submission" date="2014-01" db="EMBL/GenBank/DDBJ databases">
        <title>Evolution of pathogenesis and genome organization in the Tremellales.</title>
        <authorList>
            <person name="Cuomo C."/>
            <person name="Litvintseva A."/>
            <person name="Heitman J."/>
            <person name="Chen Y."/>
            <person name="Sun S."/>
            <person name="Springer D."/>
            <person name="Dromer F."/>
            <person name="Young S."/>
            <person name="Zeng Q."/>
            <person name="Chapman S."/>
            <person name="Gujja S."/>
            <person name="Saif S."/>
            <person name="Birren B."/>
        </authorList>
    </citation>
    <scope>NUCLEOTIDE SEQUENCE</scope>
    <source>
        <strain evidence="8">CBS 10118</strain>
    </source>
</reference>
<evidence type="ECO:0000256" key="1">
    <source>
        <dbReference type="ARBA" id="ARBA00004141"/>
    </source>
</evidence>
<name>A0A1B9G1I8_9TREE</name>
<keyword evidence="5 7" id="KW-0472">Membrane</keyword>
<feature type="transmembrane region" description="Helical" evidence="7">
    <location>
        <begin position="87"/>
        <end position="107"/>
    </location>
</feature>
<feature type="region of interest" description="Disordered" evidence="6">
    <location>
        <begin position="158"/>
        <end position="179"/>
    </location>
</feature>
<dbReference type="EMBL" id="KI894021">
    <property type="protein sequence ID" value="OCF24887.1"/>
    <property type="molecule type" value="Genomic_DNA"/>
</dbReference>
<organism evidence="8">
    <name type="scientific">Kwoniella bestiolae CBS 10118</name>
    <dbReference type="NCBI Taxonomy" id="1296100"/>
    <lineage>
        <taxon>Eukaryota</taxon>
        <taxon>Fungi</taxon>
        <taxon>Dikarya</taxon>
        <taxon>Basidiomycota</taxon>
        <taxon>Agaricomycotina</taxon>
        <taxon>Tremellomycetes</taxon>
        <taxon>Tremellales</taxon>
        <taxon>Cryptococcaceae</taxon>
        <taxon>Kwoniella</taxon>
    </lineage>
</organism>
<dbReference type="VEuPathDB" id="FungiDB:I302_04697"/>
<dbReference type="PANTHER" id="PTHR43791">
    <property type="entry name" value="PERMEASE-RELATED"/>
    <property type="match status" value="1"/>
</dbReference>
<feature type="transmembrane region" description="Helical" evidence="7">
    <location>
        <begin position="119"/>
        <end position="139"/>
    </location>
</feature>
<evidence type="ECO:0008006" key="9">
    <source>
        <dbReference type="Google" id="ProtNLM"/>
    </source>
</evidence>
<reference evidence="8" key="1">
    <citation type="submission" date="2013-07" db="EMBL/GenBank/DDBJ databases">
        <title>The Genome Sequence of Cryptococcus bestiolae CBS10118.</title>
        <authorList>
            <consortium name="The Broad Institute Genome Sequencing Platform"/>
            <person name="Cuomo C."/>
            <person name="Litvintseva A."/>
            <person name="Chen Y."/>
            <person name="Heitman J."/>
            <person name="Sun S."/>
            <person name="Springer D."/>
            <person name="Dromer F."/>
            <person name="Young S.K."/>
            <person name="Zeng Q."/>
            <person name="Gargeya S."/>
            <person name="Fitzgerald M."/>
            <person name="Abouelleil A."/>
            <person name="Alvarado L."/>
            <person name="Berlin A.M."/>
            <person name="Chapman S.B."/>
            <person name="Dewar J."/>
            <person name="Goldberg J."/>
            <person name="Griggs A."/>
            <person name="Gujja S."/>
            <person name="Hansen M."/>
            <person name="Howarth C."/>
            <person name="Imamovic A."/>
            <person name="Larimer J."/>
            <person name="McCowan C."/>
            <person name="Murphy C."/>
            <person name="Pearson M."/>
            <person name="Priest M."/>
            <person name="Roberts A."/>
            <person name="Saif S."/>
            <person name="Shea T."/>
            <person name="Sykes S."/>
            <person name="Wortman J."/>
            <person name="Nusbaum C."/>
            <person name="Birren B."/>
        </authorList>
    </citation>
    <scope>NUCLEOTIDE SEQUENCE [LARGE SCALE GENOMIC DNA]</scope>
    <source>
        <strain evidence="8">CBS 10118</strain>
    </source>
</reference>
<sequence>MLAELEPAYIDHCNDASDLGYIPRGSATKECQVGSSGKPIPSPRVMCELLMSSEKIGFWITGPYVISQFLMMTTFSQNIAGRTKKSVAQALTFVSYCLGFLVGPQFFWASSAPDYKPGLYTTAVCFVLIEVILICWFFWARSVNKARDRVVREKGMSEEAAEAEGRSMGEQDLTDRQVS</sequence>
<evidence type="ECO:0000256" key="2">
    <source>
        <dbReference type="ARBA" id="ARBA00022448"/>
    </source>
</evidence>
<evidence type="ECO:0000256" key="4">
    <source>
        <dbReference type="ARBA" id="ARBA00022989"/>
    </source>
</evidence>
<evidence type="ECO:0000256" key="5">
    <source>
        <dbReference type="ARBA" id="ARBA00023136"/>
    </source>
</evidence>
<proteinExistence type="predicted"/>
<keyword evidence="4 7" id="KW-1133">Transmembrane helix</keyword>
<dbReference type="InterPro" id="IPR036259">
    <property type="entry name" value="MFS_trans_sf"/>
</dbReference>
<gene>
    <name evidence="8" type="ORF">I302_04697</name>
</gene>
<comment type="subcellular location">
    <subcellularLocation>
        <location evidence="1">Membrane</location>
        <topology evidence="1">Multi-pass membrane protein</topology>
    </subcellularLocation>
</comment>
<dbReference type="GO" id="GO:0022857">
    <property type="term" value="F:transmembrane transporter activity"/>
    <property type="evidence" value="ECO:0007669"/>
    <property type="project" value="TreeGrafter"/>
</dbReference>
<keyword evidence="3 7" id="KW-0812">Transmembrane</keyword>
<feature type="transmembrane region" description="Helical" evidence="7">
    <location>
        <begin position="56"/>
        <end position="75"/>
    </location>
</feature>
<evidence type="ECO:0000256" key="6">
    <source>
        <dbReference type="SAM" id="MobiDB-lite"/>
    </source>
</evidence>
<keyword evidence="2" id="KW-0813">Transport</keyword>
<dbReference type="SUPFAM" id="SSF103473">
    <property type="entry name" value="MFS general substrate transporter"/>
    <property type="match status" value="1"/>
</dbReference>
<dbReference type="AlphaFoldDB" id="A0A1B9G1I8"/>
<dbReference type="GO" id="GO:0016020">
    <property type="term" value="C:membrane"/>
    <property type="evidence" value="ECO:0007669"/>
    <property type="project" value="UniProtKB-SubCell"/>
</dbReference>
<evidence type="ECO:0000256" key="7">
    <source>
        <dbReference type="SAM" id="Phobius"/>
    </source>
</evidence>
<evidence type="ECO:0000256" key="3">
    <source>
        <dbReference type="ARBA" id="ARBA00022692"/>
    </source>
</evidence>
<dbReference type="OrthoDB" id="6730379at2759"/>
<dbReference type="PANTHER" id="PTHR43791:SF36">
    <property type="entry name" value="TRANSPORTER, PUTATIVE (AFU_ORTHOLOGUE AFUA_6G08340)-RELATED"/>
    <property type="match status" value="1"/>
</dbReference>